<dbReference type="PANTHER" id="PTHR32208">
    <property type="entry name" value="SECRETED PROTEIN-RELATED"/>
    <property type="match status" value="1"/>
</dbReference>
<feature type="domain" description="Glyoxal oxidase N-terminal" evidence="2">
    <location>
        <begin position="43"/>
        <end position="127"/>
    </location>
</feature>
<dbReference type="Proteomes" id="UP001293254">
    <property type="component" value="Unassembled WGS sequence"/>
</dbReference>
<accession>A0AAE1YQW7</accession>
<evidence type="ECO:0000256" key="1">
    <source>
        <dbReference type="SAM" id="SignalP"/>
    </source>
</evidence>
<feature type="signal peptide" evidence="1">
    <location>
        <begin position="1"/>
        <end position="18"/>
    </location>
</feature>
<keyword evidence="1" id="KW-0732">Signal</keyword>
<protein>
    <submittedName>
        <fullName evidence="3">Aldehyde oxidase GLOX</fullName>
    </submittedName>
</protein>
<dbReference type="InterPro" id="IPR009880">
    <property type="entry name" value="Glyoxal_oxidase_N"/>
</dbReference>
<comment type="caution">
    <text evidence="3">The sequence shown here is derived from an EMBL/GenBank/DDBJ whole genome shotgun (WGS) entry which is preliminary data.</text>
</comment>
<keyword evidence="4" id="KW-1185">Reference proteome</keyword>
<evidence type="ECO:0000313" key="3">
    <source>
        <dbReference type="EMBL" id="KAK4434589.1"/>
    </source>
</evidence>
<name>A0AAE1YQW7_9LAMI</name>
<dbReference type="PANTHER" id="PTHR32208:SF62">
    <property type="entry name" value="OXIDASE, PUTATIVE, EXPRESSED-RELATED"/>
    <property type="match status" value="1"/>
</dbReference>
<evidence type="ECO:0000259" key="2">
    <source>
        <dbReference type="Pfam" id="PF07250"/>
    </source>
</evidence>
<feature type="chain" id="PRO_5041985400" evidence="1">
    <location>
        <begin position="19"/>
        <end position="127"/>
    </location>
</feature>
<organism evidence="3 4">
    <name type="scientific">Sesamum alatum</name>
    <dbReference type="NCBI Taxonomy" id="300844"/>
    <lineage>
        <taxon>Eukaryota</taxon>
        <taxon>Viridiplantae</taxon>
        <taxon>Streptophyta</taxon>
        <taxon>Embryophyta</taxon>
        <taxon>Tracheophyta</taxon>
        <taxon>Spermatophyta</taxon>
        <taxon>Magnoliopsida</taxon>
        <taxon>eudicotyledons</taxon>
        <taxon>Gunneridae</taxon>
        <taxon>Pentapetalae</taxon>
        <taxon>asterids</taxon>
        <taxon>lamiids</taxon>
        <taxon>Lamiales</taxon>
        <taxon>Pedaliaceae</taxon>
        <taxon>Sesamum</taxon>
    </lineage>
</organism>
<evidence type="ECO:0000313" key="4">
    <source>
        <dbReference type="Proteomes" id="UP001293254"/>
    </source>
</evidence>
<reference evidence="3" key="2">
    <citation type="journal article" date="2024" name="Plant">
        <title>Genomic evolution and insights into agronomic trait innovations of Sesamum species.</title>
        <authorList>
            <person name="Miao H."/>
            <person name="Wang L."/>
            <person name="Qu L."/>
            <person name="Liu H."/>
            <person name="Sun Y."/>
            <person name="Le M."/>
            <person name="Wang Q."/>
            <person name="Wei S."/>
            <person name="Zheng Y."/>
            <person name="Lin W."/>
            <person name="Duan Y."/>
            <person name="Cao H."/>
            <person name="Xiong S."/>
            <person name="Wang X."/>
            <person name="Wei L."/>
            <person name="Li C."/>
            <person name="Ma Q."/>
            <person name="Ju M."/>
            <person name="Zhao R."/>
            <person name="Li G."/>
            <person name="Mu C."/>
            <person name="Tian Q."/>
            <person name="Mei H."/>
            <person name="Zhang T."/>
            <person name="Gao T."/>
            <person name="Zhang H."/>
        </authorList>
    </citation>
    <scope>NUCLEOTIDE SEQUENCE</scope>
    <source>
        <strain evidence="3">3651</strain>
    </source>
</reference>
<gene>
    <name evidence="3" type="ORF">Salat_0621700</name>
</gene>
<dbReference type="Pfam" id="PF07250">
    <property type="entry name" value="Glyoxal_oxid_N"/>
    <property type="match status" value="1"/>
</dbReference>
<proteinExistence type="predicted"/>
<sequence length="127" mass="13961">MASPLFLSFFLRHFLVLPRRNILTSAAGGKCDLLLSSIGISAMHMQLLYIDHIVIFYRTDFGISNISLPARICRNNLKVTALTNDFTAHSVEYDVASNSVRPLMVLTNTWCSSGIIMPQGTLAQTGG</sequence>
<dbReference type="Gene3D" id="2.130.10.80">
    <property type="entry name" value="Galactose oxidase/kelch, beta-propeller"/>
    <property type="match status" value="1"/>
</dbReference>
<dbReference type="EMBL" id="JACGWO010000002">
    <property type="protein sequence ID" value="KAK4434589.1"/>
    <property type="molecule type" value="Genomic_DNA"/>
</dbReference>
<dbReference type="AlphaFoldDB" id="A0AAE1YQW7"/>
<dbReference type="InterPro" id="IPR037293">
    <property type="entry name" value="Gal_Oxidase_central_sf"/>
</dbReference>
<reference evidence="3" key="1">
    <citation type="submission" date="2020-06" db="EMBL/GenBank/DDBJ databases">
        <authorList>
            <person name="Li T."/>
            <person name="Hu X."/>
            <person name="Zhang T."/>
            <person name="Song X."/>
            <person name="Zhang H."/>
            <person name="Dai N."/>
            <person name="Sheng W."/>
            <person name="Hou X."/>
            <person name="Wei L."/>
        </authorList>
    </citation>
    <scope>NUCLEOTIDE SEQUENCE</scope>
    <source>
        <strain evidence="3">3651</strain>
        <tissue evidence="3">Leaf</tissue>
    </source>
</reference>